<protein>
    <recommendedName>
        <fullName evidence="5">GDSL-like Lipase/Acylhydrolase family protein</fullName>
    </recommendedName>
</protein>
<feature type="compositionally biased region" description="Pro residues" evidence="1">
    <location>
        <begin position="57"/>
        <end position="72"/>
    </location>
</feature>
<dbReference type="Proteomes" id="UP000323454">
    <property type="component" value="Unassembled WGS sequence"/>
</dbReference>
<dbReference type="OrthoDB" id="3498399at2"/>
<dbReference type="AlphaFoldDB" id="A0A5B2XPZ9"/>
<dbReference type="EMBL" id="VUOB01000003">
    <property type="protein sequence ID" value="KAA2266018.1"/>
    <property type="molecule type" value="Genomic_DNA"/>
</dbReference>
<evidence type="ECO:0000313" key="4">
    <source>
        <dbReference type="Proteomes" id="UP000323454"/>
    </source>
</evidence>
<feature type="signal peptide" evidence="2">
    <location>
        <begin position="1"/>
        <end position="33"/>
    </location>
</feature>
<feature type="compositionally biased region" description="Basic and acidic residues" evidence="1">
    <location>
        <begin position="42"/>
        <end position="56"/>
    </location>
</feature>
<dbReference type="SUPFAM" id="SSF52266">
    <property type="entry name" value="SGNH hydrolase"/>
    <property type="match status" value="1"/>
</dbReference>
<reference evidence="3 4" key="2">
    <citation type="submission" date="2019-09" db="EMBL/GenBank/DDBJ databases">
        <authorList>
            <person name="Jin C."/>
        </authorList>
    </citation>
    <scope>NUCLEOTIDE SEQUENCE [LARGE SCALE GENOMIC DNA]</scope>
    <source>
        <strain evidence="3 4">AN110305</strain>
    </source>
</reference>
<gene>
    <name evidence="3" type="ORF">F0L68_02510</name>
</gene>
<proteinExistence type="predicted"/>
<dbReference type="RefSeq" id="WP_149847755.1">
    <property type="nucleotide sequence ID" value="NZ_VUOB01000003.1"/>
</dbReference>
<keyword evidence="4" id="KW-1185">Reference proteome</keyword>
<dbReference type="InterPro" id="IPR036514">
    <property type="entry name" value="SGNH_hydro_sf"/>
</dbReference>
<comment type="caution">
    <text evidence="3">The sequence shown here is derived from an EMBL/GenBank/DDBJ whole genome shotgun (WGS) entry which is preliminary data.</text>
</comment>
<organism evidence="3 4">
    <name type="scientific">Solihabitans fulvus</name>
    <dbReference type="NCBI Taxonomy" id="1892852"/>
    <lineage>
        <taxon>Bacteria</taxon>
        <taxon>Bacillati</taxon>
        <taxon>Actinomycetota</taxon>
        <taxon>Actinomycetes</taxon>
        <taxon>Pseudonocardiales</taxon>
        <taxon>Pseudonocardiaceae</taxon>
        <taxon>Solihabitans</taxon>
    </lineage>
</organism>
<feature type="region of interest" description="Disordered" evidence="1">
    <location>
        <begin position="36"/>
        <end position="77"/>
    </location>
</feature>
<accession>A0A5B2XPZ9</accession>
<keyword evidence="2" id="KW-0732">Signal</keyword>
<feature type="chain" id="PRO_5022917200" description="GDSL-like Lipase/Acylhydrolase family protein" evidence="2">
    <location>
        <begin position="34"/>
        <end position="565"/>
    </location>
</feature>
<dbReference type="Gene3D" id="3.40.50.1110">
    <property type="entry name" value="SGNH hydrolase"/>
    <property type="match status" value="1"/>
</dbReference>
<evidence type="ECO:0008006" key="5">
    <source>
        <dbReference type="Google" id="ProtNLM"/>
    </source>
</evidence>
<feature type="compositionally biased region" description="Pro residues" evidence="1">
    <location>
        <begin position="523"/>
        <end position="532"/>
    </location>
</feature>
<sequence length="565" mass="59104">MQHEHRRRRRAPSLLAAALAIGATLTLAQPALATPAPTQCTVDRKCPTAPAGRDDPPPTQPPRPQPLPPPVIPSDQDTLSTLVNAGVPQTQPTWPGVGPALGTGVAQPTPGQRVVRIVIIGDSYMSGEGAGAYYNAHGVLPPPPSYQVGPGGALMMVPAPGYQLSDYDEDWRHRSANSAALLAIAELRRQNPDVVFDVRFEASSGAETKNYWVPQNDAGRVNPAQGDVLLPDRADHHADLVIVGLGGNDIGFADRLKLAVKLSDTRPLRALDQQYAPMLAPRSDDTEWLDAINTGPGVPSTLVSRYIQIVRDIHRFSGDGTRVMMVSYPSGLVSGKVPTGITGTFINSSEVDLLAPLAGQLAGSMRRAQQIMQAHGIQSDLLDIQGAYQGHELGTPDPYVNGLTLRFGAPNLSNALQESFHSNASGTALLSRYYAETIATSLKLVYKPPTPPQPTPGGGGGGGASPNEPPPTWYSDPSNPPATGNPGTGSPGTGTPITGYPDLDPIPGTQPSDPAAPGTGLENPPPTIPIPDPGEGQPHHTGPACTPNEDPTLPPPRLHGGKCLG</sequence>
<evidence type="ECO:0000256" key="1">
    <source>
        <dbReference type="SAM" id="MobiDB-lite"/>
    </source>
</evidence>
<evidence type="ECO:0000256" key="2">
    <source>
        <dbReference type="SAM" id="SignalP"/>
    </source>
</evidence>
<feature type="region of interest" description="Disordered" evidence="1">
    <location>
        <begin position="445"/>
        <end position="565"/>
    </location>
</feature>
<name>A0A5B2XPZ9_9PSEU</name>
<evidence type="ECO:0000313" key="3">
    <source>
        <dbReference type="EMBL" id="KAA2266018.1"/>
    </source>
</evidence>
<reference evidence="3 4" key="1">
    <citation type="submission" date="2019-09" db="EMBL/GenBank/DDBJ databases">
        <title>Goodfellowia gen. nov., a new genus of the Pseudonocardineae related to Actinoalloteichus, containing Goodfellowia coeruleoviolacea gen. nov., comb. nov. gen. nov., comb. nov.</title>
        <authorList>
            <person name="Labeda D."/>
        </authorList>
    </citation>
    <scope>NUCLEOTIDE SEQUENCE [LARGE SCALE GENOMIC DNA]</scope>
    <source>
        <strain evidence="3 4">AN110305</strain>
    </source>
</reference>